<evidence type="ECO:0000313" key="2">
    <source>
        <dbReference type="EMBL" id="TKX23535.1"/>
    </source>
</evidence>
<gene>
    <name evidence="2" type="ORF">C1H76_4047</name>
</gene>
<accession>A0A4U7B1M2</accession>
<dbReference type="EMBL" id="PTQR01000053">
    <property type="protein sequence ID" value="TKX23535.1"/>
    <property type="molecule type" value="Genomic_DNA"/>
</dbReference>
<proteinExistence type="predicted"/>
<protein>
    <submittedName>
        <fullName evidence="2">Uncharacterized protein</fullName>
    </submittedName>
</protein>
<evidence type="ECO:0000313" key="3">
    <source>
        <dbReference type="Proteomes" id="UP000308133"/>
    </source>
</evidence>
<name>A0A4U7B1M2_9PEZI</name>
<comment type="caution">
    <text evidence="2">The sequence shown here is derived from an EMBL/GenBank/DDBJ whole genome shotgun (WGS) entry which is preliminary data.</text>
</comment>
<dbReference type="AlphaFoldDB" id="A0A4U7B1M2"/>
<sequence>MRGAAGNVQEPTKEKKKNGSANAKKGSAKEKKQSVRRKSSSRIASIRVRKTIKESHPYENAATSRNTDVGCDDGDEDKDASIYDGWSTGLREAV</sequence>
<evidence type="ECO:0000256" key="1">
    <source>
        <dbReference type="SAM" id="MobiDB-lite"/>
    </source>
</evidence>
<reference evidence="2 3" key="1">
    <citation type="submission" date="2018-02" db="EMBL/GenBank/DDBJ databases">
        <title>Draft genome sequences of Elsinoe sp., causing black scab on jojoba.</title>
        <authorList>
            <person name="Stodart B."/>
            <person name="Jeffress S."/>
            <person name="Ash G."/>
            <person name="Arun Chinnappa K."/>
        </authorList>
    </citation>
    <scope>NUCLEOTIDE SEQUENCE [LARGE SCALE GENOMIC DNA]</scope>
    <source>
        <strain evidence="2 3">Hillstone_2</strain>
    </source>
</reference>
<feature type="region of interest" description="Disordered" evidence="1">
    <location>
        <begin position="1"/>
        <end position="94"/>
    </location>
</feature>
<dbReference type="Proteomes" id="UP000308133">
    <property type="component" value="Unassembled WGS sequence"/>
</dbReference>
<organism evidence="2 3">
    <name type="scientific">Elsinoe australis</name>
    <dbReference type="NCBI Taxonomy" id="40998"/>
    <lineage>
        <taxon>Eukaryota</taxon>
        <taxon>Fungi</taxon>
        <taxon>Dikarya</taxon>
        <taxon>Ascomycota</taxon>
        <taxon>Pezizomycotina</taxon>
        <taxon>Dothideomycetes</taxon>
        <taxon>Dothideomycetidae</taxon>
        <taxon>Myriangiales</taxon>
        <taxon>Elsinoaceae</taxon>
        <taxon>Elsinoe</taxon>
    </lineage>
</organism>